<comment type="similarity">
    <text evidence="2 5">Belongs to the RRS1 family.</text>
</comment>
<evidence type="ECO:0000256" key="1">
    <source>
        <dbReference type="ARBA" id="ARBA00004123"/>
    </source>
</evidence>
<name>A0ABR0EF16_ZASCE</name>
<evidence type="ECO:0000256" key="3">
    <source>
        <dbReference type="ARBA" id="ARBA00022517"/>
    </source>
</evidence>
<comment type="subcellular location">
    <subcellularLocation>
        <location evidence="1 5">Nucleus</location>
    </subcellularLocation>
</comment>
<dbReference type="EMBL" id="JAXOVC010000006">
    <property type="protein sequence ID" value="KAK4500101.1"/>
    <property type="molecule type" value="Genomic_DNA"/>
</dbReference>
<dbReference type="InterPro" id="IPR007023">
    <property type="entry name" value="Ribosom_reg"/>
</dbReference>
<sequence length="181" mass="20406">MATTTDQKAQPYTFDLGHMLVTDPNPLPSYTTSNKEELLTQTARGCAQALINQLLTACPITRADDGALQITLPTPETHLPREKPVPKEKEKTKWEKFAEKKGIKPKKRDGKMKFDEGKGEWVAKYGYKPGSGRDEGPGEWLEEVDAKEERKAKVPKGMEERKAARAGRERRDQKARSRKGK</sequence>
<dbReference type="Proteomes" id="UP001305779">
    <property type="component" value="Unassembled WGS sequence"/>
</dbReference>
<proteinExistence type="inferred from homology"/>
<evidence type="ECO:0000256" key="5">
    <source>
        <dbReference type="RuleBase" id="RU364132"/>
    </source>
</evidence>
<organism evidence="7 8">
    <name type="scientific">Zasmidium cellare</name>
    <name type="common">Wine cellar mold</name>
    <name type="synonym">Racodium cellare</name>
    <dbReference type="NCBI Taxonomy" id="395010"/>
    <lineage>
        <taxon>Eukaryota</taxon>
        <taxon>Fungi</taxon>
        <taxon>Dikarya</taxon>
        <taxon>Ascomycota</taxon>
        <taxon>Pezizomycotina</taxon>
        <taxon>Dothideomycetes</taxon>
        <taxon>Dothideomycetidae</taxon>
        <taxon>Mycosphaerellales</taxon>
        <taxon>Mycosphaerellaceae</taxon>
        <taxon>Zasmidium</taxon>
    </lineage>
</organism>
<keyword evidence="4 5" id="KW-0539">Nucleus</keyword>
<feature type="region of interest" description="Disordered" evidence="6">
    <location>
        <begin position="73"/>
        <end position="181"/>
    </location>
</feature>
<dbReference type="Pfam" id="PF04939">
    <property type="entry name" value="RRS1"/>
    <property type="match status" value="1"/>
</dbReference>
<keyword evidence="3 5" id="KW-0690">Ribosome biogenesis</keyword>
<evidence type="ECO:0000256" key="4">
    <source>
        <dbReference type="ARBA" id="ARBA00023242"/>
    </source>
</evidence>
<evidence type="ECO:0000256" key="2">
    <source>
        <dbReference type="ARBA" id="ARBA00010077"/>
    </source>
</evidence>
<evidence type="ECO:0000256" key="6">
    <source>
        <dbReference type="SAM" id="MobiDB-lite"/>
    </source>
</evidence>
<protein>
    <recommendedName>
        <fullName evidence="5">Ribosome biogenesis regulatory protein</fullName>
    </recommendedName>
</protein>
<evidence type="ECO:0000313" key="7">
    <source>
        <dbReference type="EMBL" id="KAK4500101.1"/>
    </source>
</evidence>
<comment type="caution">
    <text evidence="7">The sequence shown here is derived from an EMBL/GenBank/DDBJ whole genome shotgun (WGS) entry which is preliminary data.</text>
</comment>
<feature type="compositionally biased region" description="Basic and acidic residues" evidence="6">
    <location>
        <begin position="111"/>
        <end position="121"/>
    </location>
</feature>
<comment type="function">
    <text evidence="5">Involved in ribosomal large subunit assembly.</text>
</comment>
<keyword evidence="8" id="KW-1185">Reference proteome</keyword>
<reference evidence="7 8" key="1">
    <citation type="journal article" date="2023" name="G3 (Bethesda)">
        <title>A chromosome-level genome assembly of Zasmidium syzygii isolated from banana leaves.</title>
        <authorList>
            <person name="van Westerhoven A.C."/>
            <person name="Mehrabi R."/>
            <person name="Talebi R."/>
            <person name="Steentjes M.B.F."/>
            <person name="Corcolon B."/>
            <person name="Chong P.A."/>
            <person name="Kema G.H.J."/>
            <person name="Seidl M.F."/>
        </authorList>
    </citation>
    <scope>NUCLEOTIDE SEQUENCE [LARGE SCALE GENOMIC DNA]</scope>
    <source>
        <strain evidence="7 8">P124</strain>
    </source>
</reference>
<evidence type="ECO:0000313" key="8">
    <source>
        <dbReference type="Proteomes" id="UP001305779"/>
    </source>
</evidence>
<accession>A0ABR0EF16</accession>
<feature type="compositionally biased region" description="Basic and acidic residues" evidence="6">
    <location>
        <begin position="147"/>
        <end position="175"/>
    </location>
</feature>
<gene>
    <name evidence="7" type="ORF">PRZ48_008287</name>
</gene>
<feature type="compositionally biased region" description="Basic and acidic residues" evidence="6">
    <location>
        <begin position="78"/>
        <end position="102"/>
    </location>
</feature>